<evidence type="ECO:0000313" key="2">
    <source>
        <dbReference type="Proteomes" id="UP000006813"/>
    </source>
</evidence>
<protein>
    <submittedName>
        <fullName evidence="1">Uncharacterized protein</fullName>
    </submittedName>
</protein>
<reference evidence="1 2" key="1">
    <citation type="journal article" date="2011" name="Nature">
        <title>Genome sequencing reveals insights into physiology and longevity of the naked mole rat.</title>
        <authorList>
            <person name="Kim E.B."/>
            <person name="Fang X."/>
            <person name="Fushan A.A."/>
            <person name="Huang Z."/>
            <person name="Lobanov A.V."/>
            <person name="Han L."/>
            <person name="Marino S.M."/>
            <person name="Sun X."/>
            <person name="Turanov A.A."/>
            <person name="Yang P."/>
            <person name="Yim S.H."/>
            <person name="Zhao X."/>
            <person name="Kasaikina M.V."/>
            <person name="Stoletzki N."/>
            <person name="Peng C."/>
            <person name="Polak P."/>
            <person name="Xiong Z."/>
            <person name="Kiezun A."/>
            <person name="Zhu Y."/>
            <person name="Chen Y."/>
            <person name="Kryukov G.V."/>
            <person name="Zhang Q."/>
            <person name="Peshkin L."/>
            <person name="Yang L."/>
            <person name="Bronson R.T."/>
            <person name="Buffenstein R."/>
            <person name="Wang B."/>
            <person name="Han C."/>
            <person name="Li Q."/>
            <person name="Chen L."/>
            <person name="Zhao W."/>
            <person name="Sunyaev S.R."/>
            <person name="Park T.J."/>
            <person name="Zhang G."/>
            <person name="Wang J."/>
            <person name="Gladyshev V.N."/>
        </authorList>
    </citation>
    <scope>NUCLEOTIDE SEQUENCE [LARGE SCALE GENOMIC DNA]</scope>
</reference>
<evidence type="ECO:0000313" key="1">
    <source>
        <dbReference type="EMBL" id="EHA98198.1"/>
    </source>
</evidence>
<dbReference type="InParanoid" id="G5AMD8"/>
<proteinExistence type="predicted"/>
<dbReference type="AlphaFoldDB" id="G5AMD8"/>
<sequence>MEISQSGMIDPVTDTMSRYLENPSCQGSVGLDLCFSSPESVSTPPCVRHAGPQPELAKDLFVIHMAVGGPKLPFFSFLEPKRDSSERNAWLKRSRTSLKA</sequence>
<accession>G5AMD8</accession>
<dbReference type="Proteomes" id="UP000006813">
    <property type="component" value="Unassembled WGS sequence"/>
</dbReference>
<name>G5AMD8_HETGA</name>
<dbReference type="EMBL" id="JH165994">
    <property type="protein sequence ID" value="EHA98198.1"/>
    <property type="molecule type" value="Genomic_DNA"/>
</dbReference>
<gene>
    <name evidence="1" type="ORF">GW7_17726</name>
</gene>
<organism evidence="1 2">
    <name type="scientific">Heterocephalus glaber</name>
    <name type="common">Naked mole rat</name>
    <dbReference type="NCBI Taxonomy" id="10181"/>
    <lineage>
        <taxon>Eukaryota</taxon>
        <taxon>Metazoa</taxon>
        <taxon>Chordata</taxon>
        <taxon>Craniata</taxon>
        <taxon>Vertebrata</taxon>
        <taxon>Euteleostomi</taxon>
        <taxon>Mammalia</taxon>
        <taxon>Eutheria</taxon>
        <taxon>Euarchontoglires</taxon>
        <taxon>Glires</taxon>
        <taxon>Rodentia</taxon>
        <taxon>Hystricomorpha</taxon>
        <taxon>Bathyergidae</taxon>
        <taxon>Heterocephalus</taxon>
    </lineage>
</organism>